<organism evidence="3 4">
    <name type="scientific">Blepharisma stoltei</name>
    <dbReference type="NCBI Taxonomy" id="1481888"/>
    <lineage>
        <taxon>Eukaryota</taxon>
        <taxon>Sar</taxon>
        <taxon>Alveolata</taxon>
        <taxon>Ciliophora</taxon>
        <taxon>Postciliodesmatophora</taxon>
        <taxon>Heterotrichea</taxon>
        <taxon>Heterotrichida</taxon>
        <taxon>Blepharismidae</taxon>
        <taxon>Blepharisma</taxon>
    </lineage>
</organism>
<evidence type="ECO:0000256" key="2">
    <source>
        <dbReference type="SAM" id="SignalP"/>
    </source>
</evidence>
<protein>
    <recommendedName>
        <fullName evidence="5">Intimal thickness related receptor IRP domain-containing protein</fullName>
    </recommendedName>
</protein>
<evidence type="ECO:0008006" key="5">
    <source>
        <dbReference type="Google" id="ProtNLM"/>
    </source>
</evidence>
<reference evidence="3" key="1">
    <citation type="submission" date="2021-09" db="EMBL/GenBank/DDBJ databases">
        <authorList>
            <consortium name="AG Swart"/>
            <person name="Singh M."/>
            <person name="Singh A."/>
            <person name="Seah K."/>
            <person name="Emmerich C."/>
        </authorList>
    </citation>
    <scope>NUCLEOTIDE SEQUENCE</scope>
    <source>
        <strain evidence="3">ATCC30299</strain>
    </source>
</reference>
<feature type="transmembrane region" description="Helical" evidence="1">
    <location>
        <begin position="272"/>
        <end position="299"/>
    </location>
</feature>
<accession>A0AAU9J8G0</accession>
<sequence length="453" mass="52354">MILILLLFQLANSEWAGYFHLNASQTKYNVTLVSHPRFFKHSSEVCYMTYNQTCNQKDSFFIFDIDFPIDTAKNISITQNATAVILILNGTTLWQSNIPAFAMSPGDGSSFLKELSSTNSTLSTIDYFYIYHCEEYWPLISTSILFVVIWLGIISMWCYNNHYANADHAQLFHKSSSVVILFKVLTTVAWFFETRNCPPTLLGNEVIGLLKKQTRSLYETSFFFLLILLSKGWSVSRNSISRKEMNYQLMYLVLIYIMDSAANIIGPVMNTIALMMYLSLFIHISLYCCSTIKSLFIQAEVINEARVLHLLPIVAKKKRIFYSFTVLCFFYFFGEFSIHILLSDSILDIDITWQMKYAMWNLAHEFMEVFIIGGILYLYRARNMGRFFSLDLLDSEEVQQLRIIPFYEANTEKSSEETGLIIFLQPESTLLVGKEIKMSKAIIETESIELQEI</sequence>
<evidence type="ECO:0000313" key="4">
    <source>
        <dbReference type="Proteomes" id="UP001162131"/>
    </source>
</evidence>
<dbReference type="AlphaFoldDB" id="A0AAU9J8G0"/>
<feature type="transmembrane region" description="Helical" evidence="1">
    <location>
        <begin position="320"/>
        <end position="342"/>
    </location>
</feature>
<keyword evidence="1" id="KW-0472">Membrane</keyword>
<gene>
    <name evidence="3" type="ORF">BSTOLATCC_MIC31650</name>
</gene>
<feature type="transmembrane region" description="Helical" evidence="1">
    <location>
        <begin position="247"/>
        <end position="266"/>
    </location>
</feature>
<keyword evidence="1" id="KW-0812">Transmembrane</keyword>
<feature type="signal peptide" evidence="2">
    <location>
        <begin position="1"/>
        <end position="16"/>
    </location>
</feature>
<comment type="caution">
    <text evidence="3">The sequence shown here is derived from an EMBL/GenBank/DDBJ whole genome shotgun (WGS) entry which is preliminary data.</text>
</comment>
<keyword evidence="4" id="KW-1185">Reference proteome</keyword>
<feature type="transmembrane region" description="Helical" evidence="1">
    <location>
        <begin position="171"/>
        <end position="192"/>
    </location>
</feature>
<feature type="transmembrane region" description="Helical" evidence="1">
    <location>
        <begin position="136"/>
        <end position="159"/>
    </location>
</feature>
<evidence type="ECO:0000313" key="3">
    <source>
        <dbReference type="EMBL" id="CAG9322522.1"/>
    </source>
</evidence>
<feature type="transmembrane region" description="Helical" evidence="1">
    <location>
        <begin position="362"/>
        <end position="379"/>
    </location>
</feature>
<feature type="chain" id="PRO_5043717616" description="Intimal thickness related receptor IRP domain-containing protein" evidence="2">
    <location>
        <begin position="17"/>
        <end position="453"/>
    </location>
</feature>
<feature type="transmembrane region" description="Helical" evidence="1">
    <location>
        <begin position="217"/>
        <end position="235"/>
    </location>
</feature>
<dbReference type="EMBL" id="CAJZBQ010000032">
    <property type="protein sequence ID" value="CAG9322522.1"/>
    <property type="molecule type" value="Genomic_DNA"/>
</dbReference>
<evidence type="ECO:0000256" key="1">
    <source>
        <dbReference type="SAM" id="Phobius"/>
    </source>
</evidence>
<dbReference type="Proteomes" id="UP001162131">
    <property type="component" value="Unassembled WGS sequence"/>
</dbReference>
<keyword evidence="1" id="KW-1133">Transmembrane helix</keyword>
<proteinExistence type="predicted"/>
<keyword evidence="2" id="KW-0732">Signal</keyword>
<name>A0AAU9J8G0_9CILI</name>